<dbReference type="Gramene" id="Al_scaffold_0003_3447">
    <property type="protein sequence ID" value="Al_scaffold_0003_3447"/>
    <property type="gene ID" value="Al_scaffold_0003_3447"/>
</dbReference>
<dbReference type="AlphaFoldDB" id="D7L4G2"/>
<keyword evidence="2" id="KW-1185">Reference proteome</keyword>
<proteinExistence type="predicted"/>
<dbReference type="Proteomes" id="UP000008694">
    <property type="component" value="Unassembled WGS sequence"/>
</dbReference>
<protein>
    <submittedName>
        <fullName evidence="1">Predicted protein</fullName>
    </submittedName>
</protein>
<sequence>MSSDGNNDCRDLSWSLYMVSLDEKPCIHRVMKVRPTPVNRYKTSMLAFYHSTLYQHPVEVQAIRKVKAQANQLYRRSFHCPLSVSHPTSLNFQYGAQRVTWTRTRESRDAVTNGSRVAQAVELDFLFFVPFRGTEQAVAPQNLRRSTRLGGCSLK</sequence>
<gene>
    <name evidence="1" type="ORF">ARALYDRAFT_674250</name>
</gene>
<accession>D7L4G2</accession>
<evidence type="ECO:0000313" key="2">
    <source>
        <dbReference type="Proteomes" id="UP000008694"/>
    </source>
</evidence>
<dbReference type="EMBL" id="GL348715">
    <property type="protein sequence ID" value="EFH62238.1"/>
    <property type="molecule type" value="Genomic_DNA"/>
</dbReference>
<dbReference type="HOGENOM" id="CLU_1697906_0_0_1"/>
<evidence type="ECO:0000313" key="1">
    <source>
        <dbReference type="EMBL" id="EFH62238.1"/>
    </source>
</evidence>
<name>D7L4G2_ARALL</name>
<organism evidence="2">
    <name type="scientific">Arabidopsis lyrata subsp. lyrata</name>
    <name type="common">Lyre-leaved rock-cress</name>
    <dbReference type="NCBI Taxonomy" id="81972"/>
    <lineage>
        <taxon>Eukaryota</taxon>
        <taxon>Viridiplantae</taxon>
        <taxon>Streptophyta</taxon>
        <taxon>Embryophyta</taxon>
        <taxon>Tracheophyta</taxon>
        <taxon>Spermatophyta</taxon>
        <taxon>Magnoliopsida</taxon>
        <taxon>eudicotyledons</taxon>
        <taxon>Gunneridae</taxon>
        <taxon>Pentapetalae</taxon>
        <taxon>rosids</taxon>
        <taxon>malvids</taxon>
        <taxon>Brassicales</taxon>
        <taxon>Brassicaceae</taxon>
        <taxon>Camelineae</taxon>
        <taxon>Arabidopsis</taxon>
    </lineage>
</organism>
<reference evidence="2" key="1">
    <citation type="journal article" date="2011" name="Nat. Genet.">
        <title>The Arabidopsis lyrata genome sequence and the basis of rapid genome size change.</title>
        <authorList>
            <person name="Hu T.T."/>
            <person name="Pattyn P."/>
            <person name="Bakker E.G."/>
            <person name="Cao J."/>
            <person name="Cheng J.-F."/>
            <person name="Clark R.M."/>
            <person name="Fahlgren N."/>
            <person name="Fawcett J.A."/>
            <person name="Grimwood J."/>
            <person name="Gundlach H."/>
            <person name="Haberer G."/>
            <person name="Hollister J.D."/>
            <person name="Ossowski S."/>
            <person name="Ottilar R.P."/>
            <person name="Salamov A.A."/>
            <person name="Schneeberger K."/>
            <person name="Spannagl M."/>
            <person name="Wang X."/>
            <person name="Yang L."/>
            <person name="Nasrallah M.E."/>
            <person name="Bergelson J."/>
            <person name="Carrington J.C."/>
            <person name="Gaut B.S."/>
            <person name="Schmutz J."/>
            <person name="Mayer K.F.X."/>
            <person name="Van de Peer Y."/>
            <person name="Grigoriev I.V."/>
            <person name="Nordborg M."/>
            <person name="Weigel D."/>
            <person name="Guo Y.-L."/>
        </authorList>
    </citation>
    <scope>NUCLEOTIDE SEQUENCE [LARGE SCALE GENOMIC DNA]</scope>
    <source>
        <strain evidence="2">cv. MN47</strain>
    </source>
</reference>